<dbReference type="PANTHER" id="PTHR44688:SF16">
    <property type="entry name" value="DNA-BINDING TRANSCRIPTIONAL ACTIVATOR DEVR_DOSR"/>
    <property type="match status" value="1"/>
</dbReference>
<feature type="domain" description="HTH luxR-type" evidence="5">
    <location>
        <begin position="416"/>
        <end position="481"/>
    </location>
</feature>
<dbReference type="InterPro" id="IPR016032">
    <property type="entry name" value="Sig_transdc_resp-reg_C-effctor"/>
</dbReference>
<dbReference type="InterPro" id="IPR036259">
    <property type="entry name" value="MFS_trans_sf"/>
</dbReference>
<protein>
    <submittedName>
        <fullName evidence="6">Regulatory protein, luxR family</fullName>
    </submittedName>
</protein>
<dbReference type="RefSeq" id="WP_066664059.1">
    <property type="nucleotide sequence ID" value="NZ_CP011402.1"/>
</dbReference>
<dbReference type="GO" id="GO:0006355">
    <property type="term" value="P:regulation of DNA-templated transcription"/>
    <property type="evidence" value="ECO:0007669"/>
    <property type="project" value="InterPro"/>
</dbReference>
<dbReference type="PANTHER" id="PTHR44688">
    <property type="entry name" value="DNA-BINDING TRANSCRIPTIONAL ACTIVATOR DEVR_DOSR"/>
    <property type="match status" value="1"/>
</dbReference>
<dbReference type="AlphaFoldDB" id="A0A172RZR8"/>
<dbReference type="Gene3D" id="1.10.10.10">
    <property type="entry name" value="Winged helix-like DNA-binding domain superfamily/Winged helix DNA-binding domain"/>
    <property type="match status" value="1"/>
</dbReference>
<feature type="transmembrane region" description="Helical" evidence="4">
    <location>
        <begin position="338"/>
        <end position="357"/>
    </location>
</feature>
<feature type="transmembrane region" description="Helical" evidence="4">
    <location>
        <begin position="363"/>
        <end position="381"/>
    </location>
</feature>
<evidence type="ECO:0000313" key="6">
    <source>
        <dbReference type="EMBL" id="SEO55850.1"/>
    </source>
</evidence>
<feature type="transmembrane region" description="Helical" evidence="4">
    <location>
        <begin position="173"/>
        <end position="191"/>
    </location>
</feature>
<dbReference type="KEGG" id="ddt:AAY81_08700"/>
<evidence type="ECO:0000256" key="4">
    <source>
        <dbReference type="SAM" id="Phobius"/>
    </source>
</evidence>
<dbReference type="SMART" id="SM00421">
    <property type="entry name" value="HTH_LUXR"/>
    <property type="match status" value="1"/>
</dbReference>
<evidence type="ECO:0000259" key="5">
    <source>
        <dbReference type="PROSITE" id="PS50043"/>
    </source>
</evidence>
<proteinExistence type="predicted"/>
<feature type="transmembrane region" description="Helical" evidence="4">
    <location>
        <begin position="149"/>
        <end position="167"/>
    </location>
</feature>
<evidence type="ECO:0000313" key="7">
    <source>
        <dbReference type="Proteomes" id="UP000182975"/>
    </source>
</evidence>
<name>A0A172RZR8_9ACTN</name>
<dbReference type="STRING" id="79604.AAY81_08700"/>
<dbReference type="SUPFAM" id="SSF103473">
    <property type="entry name" value="MFS general substrate transporter"/>
    <property type="match status" value="1"/>
</dbReference>
<dbReference type="GO" id="GO:0003677">
    <property type="term" value="F:DNA binding"/>
    <property type="evidence" value="ECO:0007669"/>
    <property type="project" value="UniProtKB-KW"/>
</dbReference>
<organism evidence="6 7">
    <name type="scientific">Denitrobacterium detoxificans</name>
    <dbReference type="NCBI Taxonomy" id="79604"/>
    <lineage>
        <taxon>Bacteria</taxon>
        <taxon>Bacillati</taxon>
        <taxon>Actinomycetota</taxon>
        <taxon>Coriobacteriia</taxon>
        <taxon>Eggerthellales</taxon>
        <taxon>Eggerthellaceae</taxon>
        <taxon>Denitrobacterium</taxon>
    </lineage>
</organism>
<feature type="transmembrane region" description="Helical" evidence="4">
    <location>
        <begin position="90"/>
        <end position="111"/>
    </location>
</feature>
<keyword evidence="2" id="KW-0238">DNA-binding</keyword>
<keyword evidence="4" id="KW-0472">Membrane</keyword>
<dbReference type="InterPro" id="IPR000792">
    <property type="entry name" value="Tscrpt_reg_LuxR_C"/>
</dbReference>
<dbReference type="InterPro" id="IPR036388">
    <property type="entry name" value="WH-like_DNA-bd_sf"/>
</dbReference>
<feature type="transmembrane region" description="Helical" evidence="4">
    <location>
        <begin position="26"/>
        <end position="50"/>
    </location>
</feature>
<reference evidence="7" key="1">
    <citation type="submission" date="2016-10" db="EMBL/GenBank/DDBJ databases">
        <authorList>
            <person name="Varghese N."/>
        </authorList>
    </citation>
    <scope>NUCLEOTIDE SEQUENCE [LARGE SCALE GENOMIC DNA]</scope>
    <source>
        <strain evidence="7">DSM 21843</strain>
    </source>
</reference>
<feature type="transmembrane region" description="Helical" evidence="4">
    <location>
        <begin position="274"/>
        <end position="295"/>
    </location>
</feature>
<dbReference type="EMBL" id="FOEC01000002">
    <property type="protein sequence ID" value="SEO55850.1"/>
    <property type="molecule type" value="Genomic_DNA"/>
</dbReference>
<feature type="transmembrane region" description="Helical" evidence="4">
    <location>
        <begin position="212"/>
        <end position="230"/>
    </location>
</feature>
<dbReference type="PATRIC" id="fig|79604.3.peg.1748"/>
<dbReference type="Pfam" id="PF00196">
    <property type="entry name" value="GerE"/>
    <property type="match status" value="1"/>
</dbReference>
<dbReference type="Proteomes" id="UP000182975">
    <property type="component" value="Unassembled WGS sequence"/>
</dbReference>
<keyword evidence="7" id="KW-1185">Reference proteome</keyword>
<keyword evidence="3" id="KW-0804">Transcription</keyword>
<evidence type="ECO:0000256" key="3">
    <source>
        <dbReference type="ARBA" id="ARBA00023163"/>
    </source>
</evidence>
<feature type="transmembrane region" description="Helical" evidence="4">
    <location>
        <begin position="117"/>
        <end position="137"/>
    </location>
</feature>
<feature type="transmembrane region" description="Helical" evidence="4">
    <location>
        <begin position="307"/>
        <end position="331"/>
    </location>
</feature>
<dbReference type="SUPFAM" id="SSF46894">
    <property type="entry name" value="C-terminal effector domain of the bipartite response regulators"/>
    <property type="match status" value="1"/>
</dbReference>
<keyword evidence="4" id="KW-0812">Transmembrane</keyword>
<dbReference type="CDD" id="cd06170">
    <property type="entry name" value="LuxR_C_like"/>
    <property type="match status" value="1"/>
</dbReference>
<feature type="transmembrane region" description="Helical" evidence="4">
    <location>
        <begin position="62"/>
        <end position="78"/>
    </location>
</feature>
<dbReference type="PROSITE" id="PS50043">
    <property type="entry name" value="HTH_LUXR_2"/>
    <property type="match status" value="1"/>
</dbReference>
<feature type="transmembrane region" description="Helical" evidence="4">
    <location>
        <begin position="242"/>
        <end position="262"/>
    </location>
</feature>
<accession>A0A172RZR8</accession>
<sequence>MSEECVAVTGTDEPSGKRTWRDRLPAIPLAFLGLGIYRAWIEIVFVGSFVHYPAATFTLRDTFDFTTSGMLLICMLLAKRIGPLYRRKPVFVASAVMLALSTCGMFASIWVPEYASLLGLPCALLGGAGIGFTILLWSELYGCLNPLRVAMYYSASIIVGALIIYIFEGFKLPWLFTLTMLLPLISLALVRRSFGQLPKAELPSTTWVRFSVPWKAVLMMALYAFAYGTLEQPLYSSFFGPHSAPGTVIVACVVFGGVLMLGDKFDFNIIYRMALPLMIVALLIIPSLGFSGAVVSNLCISGGYTAMAILIMLICSNICYRYGVSAVWLFGIERGVRILLMCLGRILSWAAGTFMVGAIDGTYIVGAIGICAVLGGTLVFLSERDLSSRWGATFLDQTAATREIVQKQEVADRCHALASEYGLTTRESEVLLLLAQRKTVGIIERELFIANGTAKAHIRHIYQKLDIHSREELFEKLAIDGLQPLD</sequence>
<keyword evidence="4" id="KW-1133">Transmembrane helix</keyword>
<gene>
    <name evidence="6" type="ORF">SAMN02910314_00557</name>
</gene>
<keyword evidence="1" id="KW-0805">Transcription regulation</keyword>
<evidence type="ECO:0000256" key="1">
    <source>
        <dbReference type="ARBA" id="ARBA00023015"/>
    </source>
</evidence>
<evidence type="ECO:0000256" key="2">
    <source>
        <dbReference type="ARBA" id="ARBA00023125"/>
    </source>
</evidence>